<dbReference type="Proteomes" id="UP000887116">
    <property type="component" value="Unassembled WGS sequence"/>
</dbReference>
<evidence type="ECO:0000313" key="3">
    <source>
        <dbReference type="Proteomes" id="UP000887116"/>
    </source>
</evidence>
<feature type="chain" id="PRO_5036477791" description="Secreted protein" evidence="1">
    <location>
        <begin position="17"/>
        <end position="131"/>
    </location>
</feature>
<evidence type="ECO:0000256" key="1">
    <source>
        <dbReference type="SAM" id="SignalP"/>
    </source>
</evidence>
<dbReference type="OrthoDB" id="8910940at2759"/>
<evidence type="ECO:0000313" key="2">
    <source>
        <dbReference type="EMBL" id="GFQ84108.1"/>
    </source>
</evidence>
<proteinExistence type="predicted"/>
<reference evidence="2" key="1">
    <citation type="submission" date="2020-07" db="EMBL/GenBank/DDBJ databases">
        <title>Multicomponent nature underlies the extraordinary mechanical properties of spider dragline silk.</title>
        <authorList>
            <person name="Kono N."/>
            <person name="Nakamura H."/>
            <person name="Mori M."/>
            <person name="Yoshida Y."/>
            <person name="Ohtoshi R."/>
            <person name="Malay A.D."/>
            <person name="Moran D.A.P."/>
            <person name="Tomita M."/>
            <person name="Numata K."/>
            <person name="Arakawa K."/>
        </authorList>
    </citation>
    <scope>NUCLEOTIDE SEQUENCE</scope>
</reference>
<gene>
    <name evidence="2" type="ORF">TNCT_358151</name>
</gene>
<dbReference type="EMBL" id="BMAO01022759">
    <property type="protein sequence ID" value="GFQ84108.1"/>
    <property type="molecule type" value="Genomic_DNA"/>
</dbReference>
<sequence length="131" mass="15207">MVKGMLFWTTLGSLMSVDTTLESTAYLNIAADHLYLFMVIIFPHGDGHFLQDKTTCHFLNWFKKYQSLTCYHGPFSPLTSIQLCIFGKKSKYHFKAWKHHHLIFPNFELPFFQHFSATSGIHAKNIDCDQS</sequence>
<keyword evidence="3" id="KW-1185">Reference proteome</keyword>
<name>A0A8X6KVP7_TRICU</name>
<dbReference type="AlphaFoldDB" id="A0A8X6KVP7"/>
<protein>
    <recommendedName>
        <fullName evidence="4">Secreted protein</fullName>
    </recommendedName>
</protein>
<comment type="caution">
    <text evidence="2">The sequence shown here is derived from an EMBL/GenBank/DDBJ whole genome shotgun (WGS) entry which is preliminary data.</text>
</comment>
<keyword evidence="1" id="KW-0732">Signal</keyword>
<evidence type="ECO:0008006" key="4">
    <source>
        <dbReference type="Google" id="ProtNLM"/>
    </source>
</evidence>
<feature type="signal peptide" evidence="1">
    <location>
        <begin position="1"/>
        <end position="16"/>
    </location>
</feature>
<accession>A0A8X6KVP7</accession>
<organism evidence="2 3">
    <name type="scientific">Trichonephila clavata</name>
    <name type="common">Joro spider</name>
    <name type="synonym">Nephila clavata</name>
    <dbReference type="NCBI Taxonomy" id="2740835"/>
    <lineage>
        <taxon>Eukaryota</taxon>
        <taxon>Metazoa</taxon>
        <taxon>Ecdysozoa</taxon>
        <taxon>Arthropoda</taxon>
        <taxon>Chelicerata</taxon>
        <taxon>Arachnida</taxon>
        <taxon>Araneae</taxon>
        <taxon>Araneomorphae</taxon>
        <taxon>Entelegynae</taxon>
        <taxon>Araneoidea</taxon>
        <taxon>Nephilidae</taxon>
        <taxon>Trichonephila</taxon>
    </lineage>
</organism>